<keyword evidence="2" id="KW-1185">Reference proteome</keyword>
<organism evidence="1 2">
    <name type="scientific">Trifolium medium</name>
    <dbReference type="NCBI Taxonomy" id="97028"/>
    <lineage>
        <taxon>Eukaryota</taxon>
        <taxon>Viridiplantae</taxon>
        <taxon>Streptophyta</taxon>
        <taxon>Embryophyta</taxon>
        <taxon>Tracheophyta</taxon>
        <taxon>Spermatophyta</taxon>
        <taxon>Magnoliopsida</taxon>
        <taxon>eudicotyledons</taxon>
        <taxon>Gunneridae</taxon>
        <taxon>Pentapetalae</taxon>
        <taxon>rosids</taxon>
        <taxon>fabids</taxon>
        <taxon>Fabales</taxon>
        <taxon>Fabaceae</taxon>
        <taxon>Papilionoideae</taxon>
        <taxon>50 kb inversion clade</taxon>
        <taxon>NPAAA clade</taxon>
        <taxon>Hologalegina</taxon>
        <taxon>IRL clade</taxon>
        <taxon>Trifolieae</taxon>
        <taxon>Trifolium</taxon>
    </lineage>
</organism>
<evidence type="ECO:0000313" key="2">
    <source>
        <dbReference type="Proteomes" id="UP000265520"/>
    </source>
</evidence>
<proteinExistence type="predicted"/>
<feature type="non-terminal residue" evidence="1">
    <location>
        <position position="1"/>
    </location>
</feature>
<sequence length="57" mass="6447">TFPSSWREAARNSESSLPVARTRLATAQESYTFARARCKARSATAYFMRVQLGQFNT</sequence>
<name>A0A392U1R3_9FABA</name>
<dbReference type="Proteomes" id="UP000265520">
    <property type="component" value="Unassembled WGS sequence"/>
</dbReference>
<accession>A0A392U1R3</accession>
<reference evidence="1 2" key="1">
    <citation type="journal article" date="2018" name="Front. Plant Sci.">
        <title>Red Clover (Trifolium pratense) and Zigzag Clover (T. medium) - A Picture of Genomic Similarities and Differences.</title>
        <authorList>
            <person name="Dluhosova J."/>
            <person name="Istvanek J."/>
            <person name="Nedelnik J."/>
            <person name="Repkova J."/>
        </authorList>
    </citation>
    <scope>NUCLEOTIDE SEQUENCE [LARGE SCALE GENOMIC DNA]</scope>
    <source>
        <strain evidence="2">cv. 10/8</strain>
        <tissue evidence="1">Leaf</tissue>
    </source>
</reference>
<evidence type="ECO:0000313" key="1">
    <source>
        <dbReference type="EMBL" id="MCI66697.1"/>
    </source>
</evidence>
<protein>
    <submittedName>
        <fullName evidence="1">Uncharacterized protein</fullName>
    </submittedName>
</protein>
<dbReference type="EMBL" id="LXQA010700359">
    <property type="protein sequence ID" value="MCI66697.1"/>
    <property type="molecule type" value="Genomic_DNA"/>
</dbReference>
<comment type="caution">
    <text evidence="1">The sequence shown here is derived from an EMBL/GenBank/DDBJ whole genome shotgun (WGS) entry which is preliminary data.</text>
</comment>
<dbReference type="AlphaFoldDB" id="A0A392U1R3"/>